<evidence type="ECO:0000256" key="2">
    <source>
        <dbReference type="SAM" id="Phobius"/>
    </source>
</evidence>
<feature type="region of interest" description="Disordered" evidence="1">
    <location>
        <begin position="226"/>
        <end position="249"/>
    </location>
</feature>
<organism evidence="3">
    <name type="scientific">Arion vulgaris</name>
    <dbReference type="NCBI Taxonomy" id="1028688"/>
    <lineage>
        <taxon>Eukaryota</taxon>
        <taxon>Metazoa</taxon>
        <taxon>Spiralia</taxon>
        <taxon>Lophotrochozoa</taxon>
        <taxon>Mollusca</taxon>
        <taxon>Gastropoda</taxon>
        <taxon>Heterobranchia</taxon>
        <taxon>Euthyneura</taxon>
        <taxon>Panpulmonata</taxon>
        <taxon>Eupulmonata</taxon>
        <taxon>Stylommatophora</taxon>
        <taxon>Helicina</taxon>
        <taxon>Arionoidea</taxon>
        <taxon>Arionidae</taxon>
        <taxon>Arion</taxon>
    </lineage>
</organism>
<feature type="compositionally biased region" description="Low complexity" evidence="1">
    <location>
        <begin position="238"/>
        <end position="247"/>
    </location>
</feature>
<dbReference type="EMBL" id="HACG01049349">
    <property type="protein sequence ID" value="CEK96214.1"/>
    <property type="molecule type" value="Transcribed_RNA"/>
</dbReference>
<gene>
    <name evidence="3" type="primary">ORF211035</name>
</gene>
<keyword evidence="2" id="KW-1133">Transmembrane helix</keyword>
<proteinExistence type="predicted"/>
<feature type="transmembrane region" description="Helical" evidence="2">
    <location>
        <begin position="12"/>
        <end position="32"/>
    </location>
</feature>
<keyword evidence="2" id="KW-0472">Membrane</keyword>
<keyword evidence="2" id="KW-0812">Transmembrane</keyword>
<feature type="transmembrane region" description="Helical" evidence="2">
    <location>
        <begin position="258"/>
        <end position="276"/>
    </location>
</feature>
<accession>A0A0B7BSK2</accession>
<evidence type="ECO:0000313" key="3">
    <source>
        <dbReference type="EMBL" id="CEK96214.1"/>
    </source>
</evidence>
<protein>
    <submittedName>
        <fullName evidence="3">Uncharacterized protein</fullName>
    </submittedName>
</protein>
<name>A0A0B7BSK2_9EUPU</name>
<dbReference type="AlphaFoldDB" id="A0A0B7BSK2"/>
<reference evidence="3" key="1">
    <citation type="submission" date="2014-12" db="EMBL/GenBank/DDBJ databases">
        <title>Insight into the proteome of Arion vulgaris.</title>
        <authorList>
            <person name="Aradska J."/>
            <person name="Bulat T."/>
            <person name="Smidak R."/>
            <person name="Sarate P."/>
            <person name="Gangsoo J."/>
            <person name="Sialana F."/>
            <person name="Bilban M."/>
            <person name="Lubec G."/>
        </authorList>
    </citation>
    <scope>NUCLEOTIDE SEQUENCE</scope>
    <source>
        <tissue evidence="3">Skin</tissue>
    </source>
</reference>
<sequence length="278" mass="31575">MDLLNWIVLFQRAWLIVGMVLYSEMTTVYSACPRDMSTRANSCFTSYSFHFQNMQNSPNKLCCGVDVEILRAFCQSYSNAMECVKQMKKDCPEDTYHTINTILNNLNGVHAELHELCSDDSIIESYAMYQSCITLAGVKSEWCLQTHMNSSAGTNIKFLSRVTMKGMEQFCKDMINTVECVKNNVEMICGDEAAALVQVLIKPMIRQSTECDYSVIDAQQKFTKQPSHSRHAYISDGNRNSKSSSNHNHCDKIRSSSLGKIVFTVSYCSLIIWAIIYR</sequence>
<evidence type="ECO:0000256" key="1">
    <source>
        <dbReference type="SAM" id="MobiDB-lite"/>
    </source>
</evidence>